<keyword evidence="2 9" id="KW-0813">Transport</keyword>
<accession>A0ABW7A424</accession>
<evidence type="ECO:0000256" key="7">
    <source>
        <dbReference type="ARBA" id="ARBA00023136"/>
    </source>
</evidence>
<comment type="caution">
    <text evidence="9">Lacks conserved residue(s) required for the propagation of feature annotation.</text>
</comment>
<comment type="subunit">
    <text evidence="9">The complex comprises the extracytoplasmic solute receptor protein and the two transmembrane proteins.</text>
</comment>
<feature type="domain" description="Tripartite ATP-independent periplasmic transporters DctQ component" evidence="10">
    <location>
        <begin position="30"/>
        <end position="161"/>
    </location>
</feature>
<dbReference type="Proteomes" id="UP001604002">
    <property type="component" value="Unassembled WGS sequence"/>
</dbReference>
<dbReference type="EMBL" id="JBAFVH010000016">
    <property type="protein sequence ID" value="MFG1374806.1"/>
    <property type="molecule type" value="Genomic_DNA"/>
</dbReference>
<dbReference type="PANTHER" id="PTHR35011">
    <property type="entry name" value="2,3-DIKETO-L-GULONATE TRAP TRANSPORTER SMALL PERMEASE PROTEIN YIAM"/>
    <property type="match status" value="1"/>
</dbReference>
<dbReference type="InterPro" id="IPR055348">
    <property type="entry name" value="DctQ"/>
</dbReference>
<comment type="caution">
    <text evidence="11">The sequence shown here is derived from an EMBL/GenBank/DDBJ whole genome shotgun (WGS) entry which is preliminary data.</text>
</comment>
<keyword evidence="7 9" id="KW-0472">Membrane</keyword>
<name>A0ABW7A424_9HYPH</name>
<evidence type="ECO:0000256" key="5">
    <source>
        <dbReference type="ARBA" id="ARBA00022692"/>
    </source>
</evidence>
<evidence type="ECO:0000256" key="8">
    <source>
        <dbReference type="ARBA" id="ARBA00038436"/>
    </source>
</evidence>
<organism evidence="11 12">
    <name type="scientific">Xanthobacter oligotrophicus</name>
    <dbReference type="NCBI Taxonomy" id="2607286"/>
    <lineage>
        <taxon>Bacteria</taxon>
        <taxon>Pseudomonadati</taxon>
        <taxon>Pseudomonadota</taxon>
        <taxon>Alphaproteobacteria</taxon>
        <taxon>Hyphomicrobiales</taxon>
        <taxon>Xanthobacteraceae</taxon>
        <taxon>Xanthobacter</taxon>
    </lineage>
</organism>
<sequence>MSTLLALARGIDAVNMRIGKAASWLILVAILVSAANAVVRKLFDLSSNSWLELQWVLFAAVFLLCGSWTLMDNEHIRIDIVNARLSKRVRDGIDIFGHIFFLLPFSILLLWTSWPFFLSSWSINEQSLNAGGLPQWPAKLLVPLGFFFLTLQGFSELIKRIAIFTGRMEDPNEREGGSHAALAAEAERLLAEAEVPGAGTPVSPASPPASKH</sequence>
<dbReference type="InterPro" id="IPR007387">
    <property type="entry name" value="TRAP_DctQ"/>
</dbReference>
<evidence type="ECO:0000313" key="12">
    <source>
        <dbReference type="Proteomes" id="UP001604002"/>
    </source>
</evidence>
<feature type="transmembrane region" description="Helical" evidence="9">
    <location>
        <begin position="92"/>
        <end position="116"/>
    </location>
</feature>
<keyword evidence="5 9" id="KW-0812">Transmembrane</keyword>
<evidence type="ECO:0000259" key="10">
    <source>
        <dbReference type="Pfam" id="PF04290"/>
    </source>
</evidence>
<keyword evidence="3" id="KW-1003">Cell membrane</keyword>
<keyword evidence="4 9" id="KW-0997">Cell inner membrane</keyword>
<feature type="transmembrane region" description="Helical" evidence="9">
    <location>
        <begin position="53"/>
        <end position="71"/>
    </location>
</feature>
<comment type="subcellular location">
    <subcellularLocation>
        <location evidence="1 9">Cell inner membrane</location>
        <topology evidence="1 9">Multi-pass membrane protein</topology>
    </subcellularLocation>
</comment>
<evidence type="ECO:0000256" key="6">
    <source>
        <dbReference type="ARBA" id="ARBA00022989"/>
    </source>
</evidence>
<feature type="transmembrane region" description="Helical" evidence="9">
    <location>
        <begin position="136"/>
        <end position="158"/>
    </location>
</feature>
<evidence type="ECO:0000256" key="3">
    <source>
        <dbReference type="ARBA" id="ARBA00022475"/>
    </source>
</evidence>
<comment type="function">
    <text evidence="9">Part of the tripartite ATP-independent periplasmic (TRAP) transport system.</text>
</comment>
<dbReference type="PANTHER" id="PTHR35011:SF4">
    <property type="entry name" value="SLL1102 PROTEIN"/>
    <property type="match status" value="1"/>
</dbReference>
<evidence type="ECO:0000256" key="9">
    <source>
        <dbReference type="RuleBase" id="RU369079"/>
    </source>
</evidence>
<keyword evidence="6 9" id="KW-1133">Transmembrane helix</keyword>
<proteinExistence type="inferred from homology"/>
<protein>
    <recommendedName>
        <fullName evidence="9">TRAP transporter small permease protein</fullName>
    </recommendedName>
</protein>
<gene>
    <name evidence="11" type="ORF">V5F32_21720</name>
</gene>
<evidence type="ECO:0000256" key="2">
    <source>
        <dbReference type="ARBA" id="ARBA00022448"/>
    </source>
</evidence>
<evidence type="ECO:0000256" key="4">
    <source>
        <dbReference type="ARBA" id="ARBA00022519"/>
    </source>
</evidence>
<evidence type="ECO:0000313" key="11">
    <source>
        <dbReference type="EMBL" id="MFG1374806.1"/>
    </source>
</evidence>
<dbReference type="Pfam" id="PF04290">
    <property type="entry name" value="DctQ"/>
    <property type="match status" value="1"/>
</dbReference>
<evidence type="ECO:0000256" key="1">
    <source>
        <dbReference type="ARBA" id="ARBA00004429"/>
    </source>
</evidence>
<reference evidence="11 12" key="1">
    <citation type="submission" date="2024-02" db="EMBL/GenBank/DDBJ databases">
        <title>Expansion and revision of Xanthobacter and proposal of Roseixanthobacter gen. nov.</title>
        <authorList>
            <person name="Soltysiak M.P.M."/>
            <person name="Jalihal A."/>
            <person name="Ory A."/>
            <person name="Chrisophersen C."/>
            <person name="Lee A.D."/>
            <person name="Boulton J."/>
            <person name="Springer M."/>
        </authorList>
    </citation>
    <scope>NUCLEOTIDE SEQUENCE [LARGE SCALE GENOMIC DNA]</scope>
    <source>
        <strain evidence="11 12">23A</strain>
    </source>
</reference>
<dbReference type="RefSeq" id="WP_393994383.1">
    <property type="nucleotide sequence ID" value="NZ_JBAFVH010000016.1"/>
</dbReference>
<comment type="similarity">
    <text evidence="8 9">Belongs to the TRAP transporter small permease family.</text>
</comment>
<keyword evidence="12" id="KW-1185">Reference proteome</keyword>